<dbReference type="OrthoDB" id="1662361at2759"/>
<evidence type="ECO:0000313" key="5">
    <source>
        <dbReference type="EMBL" id="KAG2263921.1"/>
    </source>
</evidence>
<dbReference type="InterPro" id="IPR001554">
    <property type="entry name" value="Glyco_hydro_14"/>
</dbReference>
<evidence type="ECO:0000256" key="3">
    <source>
        <dbReference type="ARBA" id="ARBA00023326"/>
    </source>
</evidence>
<gene>
    <name evidence="5" type="ORF">Bca52824_071000</name>
</gene>
<keyword evidence="4" id="KW-0378">Hydrolase</keyword>
<accession>A0A8X7Q581</accession>
<dbReference type="PANTHER" id="PTHR31352">
    <property type="entry name" value="BETA-AMYLASE 1, CHLOROPLASTIC"/>
    <property type="match status" value="1"/>
</dbReference>
<comment type="similarity">
    <text evidence="1 4">Belongs to the glycosyl hydrolase 14 family.</text>
</comment>
<comment type="caution">
    <text evidence="5">The sequence shown here is derived from an EMBL/GenBank/DDBJ whole genome shotgun (WGS) entry which is preliminary data.</text>
</comment>
<name>A0A8X7Q581_BRACI</name>
<keyword evidence="6" id="KW-1185">Reference proteome</keyword>
<comment type="catalytic activity">
    <reaction evidence="4">
        <text>Hydrolysis of (1-&gt;4)-alpha-D-glucosidic linkages in polysaccharides so as to remove successive maltose units from the non-reducing ends of the chains.</text>
        <dbReference type="EC" id="3.2.1.2"/>
    </reaction>
</comment>
<keyword evidence="4" id="KW-0326">Glycosidase</keyword>
<dbReference type="AlphaFoldDB" id="A0A8X7Q581"/>
<evidence type="ECO:0000256" key="2">
    <source>
        <dbReference type="ARBA" id="ARBA00023277"/>
    </source>
</evidence>
<sequence length="126" mass="14183">MEQRVWKVLHGVVLRKLLNTETSSCLQRKQSSKARAKLSGKVAGIHWHYNTRSDSGNGLTAFTYLRMNKRLFEGQNWQQLVEFVKNMKEGGHGRRLSEEDTTGSDLYVGGFVGSKIAKTVEEAALV</sequence>
<dbReference type="GO" id="GO:0000272">
    <property type="term" value="P:polysaccharide catabolic process"/>
    <property type="evidence" value="ECO:0007669"/>
    <property type="project" value="UniProtKB-KW"/>
</dbReference>
<dbReference type="Gene3D" id="3.20.20.80">
    <property type="entry name" value="Glycosidases"/>
    <property type="match status" value="1"/>
</dbReference>
<evidence type="ECO:0000256" key="1">
    <source>
        <dbReference type="ARBA" id="ARBA00005652"/>
    </source>
</evidence>
<protein>
    <recommendedName>
        <fullName evidence="4">Beta-amylase</fullName>
        <ecNumber evidence="4">3.2.1.2</ecNumber>
    </recommendedName>
</protein>
<dbReference type="EC" id="3.2.1.2" evidence="4"/>
<dbReference type="Pfam" id="PF01373">
    <property type="entry name" value="Glyco_hydro_14"/>
    <property type="match status" value="1"/>
</dbReference>
<evidence type="ECO:0000256" key="4">
    <source>
        <dbReference type="RuleBase" id="RU000509"/>
    </source>
</evidence>
<proteinExistence type="inferred from homology"/>
<dbReference type="SUPFAM" id="SSF51445">
    <property type="entry name" value="(Trans)glycosidases"/>
    <property type="match status" value="1"/>
</dbReference>
<evidence type="ECO:0000313" key="6">
    <source>
        <dbReference type="Proteomes" id="UP000886595"/>
    </source>
</evidence>
<keyword evidence="2 4" id="KW-0119">Carbohydrate metabolism</keyword>
<dbReference type="GO" id="GO:0016161">
    <property type="term" value="F:beta-amylase activity"/>
    <property type="evidence" value="ECO:0007669"/>
    <property type="project" value="InterPro"/>
</dbReference>
<keyword evidence="3 4" id="KW-0624">Polysaccharide degradation</keyword>
<organism evidence="5 6">
    <name type="scientific">Brassica carinata</name>
    <name type="common">Ethiopian mustard</name>
    <name type="synonym">Abyssinian cabbage</name>
    <dbReference type="NCBI Taxonomy" id="52824"/>
    <lineage>
        <taxon>Eukaryota</taxon>
        <taxon>Viridiplantae</taxon>
        <taxon>Streptophyta</taxon>
        <taxon>Embryophyta</taxon>
        <taxon>Tracheophyta</taxon>
        <taxon>Spermatophyta</taxon>
        <taxon>Magnoliopsida</taxon>
        <taxon>eudicotyledons</taxon>
        <taxon>Gunneridae</taxon>
        <taxon>Pentapetalae</taxon>
        <taxon>rosids</taxon>
        <taxon>malvids</taxon>
        <taxon>Brassicales</taxon>
        <taxon>Brassicaceae</taxon>
        <taxon>Brassiceae</taxon>
        <taxon>Brassica</taxon>
    </lineage>
</organism>
<dbReference type="InterPro" id="IPR017853">
    <property type="entry name" value="GH"/>
</dbReference>
<dbReference type="EMBL" id="JAAMPC010000014">
    <property type="protein sequence ID" value="KAG2263921.1"/>
    <property type="molecule type" value="Genomic_DNA"/>
</dbReference>
<reference evidence="5 6" key="1">
    <citation type="submission" date="2020-02" db="EMBL/GenBank/DDBJ databases">
        <authorList>
            <person name="Ma Q."/>
            <person name="Huang Y."/>
            <person name="Song X."/>
            <person name="Pei D."/>
        </authorList>
    </citation>
    <scope>NUCLEOTIDE SEQUENCE [LARGE SCALE GENOMIC DNA]</scope>
    <source>
        <strain evidence="5">Sxm20200214</strain>
        <tissue evidence="5">Leaf</tissue>
    </source>
</reference>
<dbReference type="PANTHER" id="PTHR31352:SF1">
    <property type="entry name" value="BETA-AMYLASE 3, CHLOROPLASTIC"/>
    <property type="match status" value="1"/>
</dbReference>
<dbReference type="Proteomes" id="UP000886595">
    <property type="component" value="Unassembled WGS sequence"/>
</dbReference>